<dbReference type="AlphaFoldDB" id="A0A9X3IPP9"/>
<sequence length="501" mass="52384">MAMAVSSQQSRDAALLRATTELFVLDKTHDQAGIRRFEELAAHFLAKVSVADRAFVAERLARHPDTPGSILRMLGKDLVEIASPILRHAPALNPFDLLAIMAATGPAHWRMMASREGLAPAIAAALRMTGDAETIALLPAETSPMPELPAAAAGAPTVAETGPVTTSESEISDPPEILPELVAEATVAAPEPTESAPEPANHLAAPEISAPLSALVAARVLTASLSAEMSALASDAPPAPASARKPFEPQPRPAAVAPTPEATAAAPVAATSEATPPPAEVALPAVPAEAPAATMPEAALPVTDEAPPIVEPAVSDDPVAAFLRLDREGRLARIGSLPPAPLSKPKLSSIQIDQAFRAALSRARLPMLARQHQREQLIAALAEGLRLDVEQVTALLDDRSGEALIVLLKAIGLSDSEAQQVMLFANPLMREAVEAFFRLSELLAGIAQPGASRLVGEWRGDAEPEAAHQPHFANAPRRDTRPAALDQPILGEPALRTEKFA</sequence>
<protein>
    <submittedName>
        <fullName evidence="2">DUF2336 domain-containing protein</fullName>
    </submittedName>
</protein>
<evidence type="ECO:0000313" key="3">
    <source>
        <dbReference type="Proteomes" id="UP001144805"/>
    </source>
</evidence>
<name>A0A9X3IPP9_9HYPH</name>
<gene>
    <name evidence="2" type="ORF">OSH07_23465</name>
</gene>
<evidence type="ECO:0000313" key="2">
    <source>
        <dbReference type="EMBL" id="MCX5572180.1"/>
    </source>
</evidence>
<comment type="caution">
    <text evidence="2">The sequence shown here is derived from an EMBL/GenBank/DDBJ whole genome shotgun (WGS) entry which is preliminary data.</text>
</comment>
<dbReference type="Pfam" id="PF10098">
    <property type="entry name" value="DUF2336"/>
    <property type="match status" value="1"/>
</dbReference>
<organism evidence="2 3">
    <name type="scientific">Kaistia nematophila</name>
    <dbReference type="NCBI Taxonomy" id="2994654"/>
    <lineage>
        <taxon>Bacteria</taxon>
        <taxon>Pseudomonadati</taxon>
        <taxon>Pseudomonadota</taxon>
        <taxon>Alphaproteobacteria</taxon>
        <taxon>Hyphomicrobiales</taxon>
        <taxon>Kaistiaceae</taxon>
        <taxon>Kaistia</taxon>
    </lineage>
</organism>
<dbReference type="RefSeq" id="WP_266341142.1">
    <property type="nucleotide sequence ID" value="NZ_JAPKNK010000015.1"/>
</dbReference>
<evidence type="ECO:0000256" key="1">
    <source>
        <dbReference type="SAM" id="MobiDB-lite"/>
    </source>
</evidence>
<accession>A0A9X3IPP9</accession>
<reference evidence="2" key="1">
    <citation type="submission" date="2022-11" db="EMBL/GenBank/DDBJ databases">
        <title>Biodiversity and phylogenetic relationships of bacteria.</title>
        <authorList>
            <person name="Machado R.A.R."/>
            <person name="Bhat A."/>
            <person name="Loulou A."/>
            <person name="Kallel S."/>
        </authorList>
    </citation>
    <scope>NUCLEOTIDE SEQUENCE</scope>
    <source>
        <strain evidence="2">K-TC2</strain>
    </source>
</reference>
<keyword evidence="3" id="KW-1185">Reference proteome</keyword>
<dbReference type="InterPro" id="IPR019285">
    <property type="entry name" value="DUF2336"/>
</dbReference>
<proteinExistence type="predicted"/>
<dbReference type="EMBL" id="JAPKNK010000015">
    <property type="protein sequence ID" value="MCX5572180.1"/>
    <property type="molecule type" value="Genomic_DNA"/>
</dbReference>
<feature type="region of interest" description="Disordered" evidence="1">
    <location>
        <begin position="235"/>
        <end position="279"/>
    </location>
</feature>
<feature type="region of interest" description="Disordered" evidence="1">
    <location>
        <begin position="465"/>
        <end position="488"/>
    </location>
</feature>
<feature type="compositionally biased region" description="Low complexity" evidence="1">
    <location>
        <begin position="253"/>
        <end position="279"/>
    </location>
</feature>
<dbReference type="Proteomes" id="UP001144805">
    <property type="component" value="Unassembled WGS sequence"/>
</dbReference>